<keyword evidence="2" id="KW-1185">Reference proteome</keyword>
<comment type="caution">
    <text evidence="1">The sequence shown here is derived from an EMBL/GenBank/DDBJ whole genome shotgun (WGS) entry which is preliminary data.</text>
</comment>
<evidence type="ECO:0000313" key="1">
    <source>
        <dbReference type="EMBL" id="KAJ3009873.1"/>
    </source>
</evidence>
<proteinExistence type="predicted"/>
<sequence length="298" mass="33411">MSTTVSELGAVYCSIVSFANTREHQEVARGEIVQSLVAIRLKLKRSLALKTNIVYEFSLRGRWPSSRYQKILGLQLTAQWYRAYIPIATLHSAPRQSVAPGWHVDSLREDVSDCRRWKRLSLQTLSTSELHTTFLKSVVSTDVVLHGCQGPTSVVAYNRSIPICDVAVHPGVTEPIQRGRSTGLALNFHSYPARYHIMYHLVLTLLTVNSAGSIAHRHGQDFTSCNNRRPPEARLQRFSFHQAMPVAIAKLSGRYGTILFFEALPPSLALFTPHCPARQVLRVSSLLLSECERLDKHA</sequence>
<accession>A0ACC1Q5U5</accession>
<reference evidence="1" key="1">
    <citation type="submission" date="2022-08" db="EMBL/GenBank/DDBJ databases">
        <title>Genome Sequence of Pycnoporus sanguineus.</title>
        <authorList>
            <person name="Buettner E."/>
        </authorList>
    </citation>
    <scope>NUCLEOTIDE SEQUENCE</scope>
    <source>
        <strain evidence="1">CG-C14</strain>
    </source>
</reference>
<organism evidence="1 2">
    <name type="scientific">Trametes sanguinea</name>
    <dbReference type="NCBI Taxonomy" id="158606"/>
    <lineage>
        <taxon>Eukaryota</taxon>
        <taxon>Fungi</taxon>
        <taxon>Dikarya</taxon>
        <taxon>Basidiomycota</taxon>
        <taxon>Agaricomycotina</taxon>
        <taxon>Agaricomycetes</taxon>
        <taxon>Polyporales</taxon>
        <taxon>Polyporaceae</taxon>
        <taxon>Trametes</taxon>
    </lineage>
</organism>
<dbReference type="Proteomes" id="UP001144978">
    <property type="component" value="Unassembled WGS sequence"/>
</dbReference>
<name>A0ACC1Q5U5_9APHY</name>
<protein>
    <submittedName>
        <fullName evidence="1">Uncharacterized protein</fullName>
    </submittedName>
</protein>
<dbReference type="EMBL" id="JANSHE010000513">
    <property type="protein sequence ID" value="KAJ3009873.1"/>
    <property type="molecule type" value="Genomic_DNA"/>
</dbReference>
<gene>
    <name evidence="1" type="ORF">NUW54_g2646</name>
</gene>
<evidence type="ECO:0000313" key="2">
    <source>
        <dbReference type="Proteomes" id="UP001144978"/>
    </source>
</evidence>